<reference evidence="2" key="1">
    <citation type="submission" date="2020-03" db="EMBL/GenBank/DDBJ databases">
        <authorList>
            <person name="Weist P."/>
        </authorList>
    </citation>
    <scope>NUCLEOTIDE SEQUENCE</scope>
</reference>
<evidence type="ECO:0000313" key="3">
    <source>
        <dbReference type="Proteomes" id="UP001153269"/>
    </source>
</evidence>
<comment type="caution">
    <text evidence="2">The sequence shown here is derived from an EMBL/GenBank/DDBJ whole genome shotgun (WGS) entry which is preliminary data.</text>
</comment>
<sequence length="76" mass="8186">MGHQTKLPVWLAGTKVMNDKYHSPRTGLVPVEPRSCSECSDTGLALPHSKTAASAPLGGRGWQQQTERSTRRGGLT</sequence>
<dbReference type="Proteomes" id="UP001153269">
    <property type="component" value="Unassembled WGS sequence"/>
</dbReference>
<accession>A0A9N7YD72</accession>
<evidence type="ECO:0000256" key="1">
    <source>
        <dbReference type="SAM" id="MobiDB-lite"/>
    </source>
</evidence>
<evidence type="ECO:0000313" key="2">
    <source>
        <dbReference type="EMBL" id="CAB1421398.1"/>
    </source>
</evidence>
<keyword evidence="3" id="KW-1185">Reference proteome</keyword>
<proteinExistence type="predicted"/>
<organism evidence="2 3">
    <name type="scientific">Pleuronectes platessa</name>
    <name type="common">European plaice</name>
    <dbReference type="NCBI Taxonomy" id="8262"/>
    <lineage>
        <taxon>Eukaryota</taxon>
        <taxon>Metazoa</taxon>
        <taxon>Chordata</taxon>
        <taxon>Craniata</taxon>
        <taxon>Vertebrata</taxon>
        <taxon>Euteleostomi</taxon>
        <taxon>Actinopterygii</taxon>
        <taxon>Neopterygii</taxon>
        <taxon>Teleostei</taxon>
        <taxon>Neoteleostei</taxon>
        <taxon>Acanthomorphata</taxon>
        <taxon>Carangaria</taxon>
        <taxon>Pleuronectiformes</taxon>
        <taxon>Pleuronectoidei</taxon>
        <taxon>Pleuronectidae</taxon>
        <taxon>Pleuronectes</taxon>
    </lineage>
</organism>
<name>A0A9N7YD72_PLEPL</name>
<protein>
    <submittedName>
        <fullName evidence="2">Uncharacterized protein</fullName>
    </submittedName>
</protein>
<dbReference type="EMBL" id="CADEAL010000523">
    <property type="protein sequence ID" value="CAB1421398.1"/>
    <property type="molecule type" value="Genomic_DNA"/>
</dbReference>
<dbReference type="AlphaFoldDB" id="A0A9N7YD72"/>
<gene>
    <name evidence="2" type="ORF">PLEPLA_LOCUS9280</name>
</gene>
<feature type="region of interest" description="Disordered" evidence="1">
    <location>
        <begin position="49"/>
        <end position="76"/>
    </location>
</feature>